<evidence type="ECO:0000256" key="8">
    <source>
        <dbReference type="SAM" id="MobiDB-lite"/>
    </source>
</evidence>
<dbReference type="SMART" id="SM00355">
    <property type="entry name" value="ZnF_C2H2"/>
    <property type="match status" value="3"/>
</dbReference>
<proteinExistence type="predicted"/>
<keyword evidence="5" id="KW-0862">Zinc</keyword>
<feature type="compositionally biased region" description="Low complexity" evidence="8">
    <location>
        <begin position="110"/>
        <end position="124"/>
    </location>
</feature>
<dbReference type="InterPro" id="IPR036236">
    <property type="entry name" value="Znf_C2H2_sf"/>
</dbReference>
<keyword evidence="4 7" id="KW-0863">Zinc-finger</keyword>
<keyword evidence="11" id="KW-1185">Reference proteome</keyword>
<evidence type="ECO:0000256" key="4">
    <source>
        <dbReference type="ARBA" id="ARBA00022771"/>
    </source>
</evidence>
<name>A0AAJ6CJN0_9BASI</name>
<evidence type="ECO:0000259" key="9">
    <source>
        <dbReference type="PROSITE" id="PS50157"/>
    </source>
</evidence>
<dbReference type="GO" id="GO:0000981">
    <property type="term" value="F:DNA-binding transcription factor activity, RNA polymerase II-specific"/>
    <property type="evidence" value="ECO:0007669"/>
    <property type="project" value="TreeGrafter"/>
</dbReference>
<feature type="region of interest" description="Disordered" evidence="8">
    <location>
        <begin position="193"/>
        <end position="268"/>
    </location>
</feature>
<keyword evidence="6" id="KW-0539">Nucleus</keyword>
<feature type="compositionally biased region" description="Low complexity" evidence="8">
    <location>
        <begin position="599"/>
        <end position="610"/>
    </location>
</feature>
<dbReference type="GO" id="GO:0008270">
    <property type="term" value="F:zinc ion binding"/>
    <property type="evidence" value="ECO:0007669"/>
    <property type="project" value="UniProtKB-KW"/>
</dbReference>
<evidence type="ECO:0000256" key="3">
    <source>
        <dbReference type="ARBA" id="ARBA00022737"/>
    </source>
</evidence>
<feature type="compositionally biased region" description="Polar residues" evidence="8">
    <location>
        <begin position="228"/>
        <end position="241"/>
    </location>
</feature>
<dbReference type="EMBL" id="CP119917">
    <property type="protein sequence ID" value="WFD14996.1"/>
    <property type="molecule type" value="Genomic_DNA"/>
</dbReference>
<sequence length="610" mass="64792">MPKSGPQLHLSMKTYPCINSWGTQAASASSSPDMRTAANEVLPPKTDSLSKSCYLSETSNDYIQNIMVPTLIELGTDAPLSDAATNPGMGLLLSLSEKLDSSVDAHAFESEPSSPAALSSDPYAQSAPKSTSSFNLVTQCSPSAPNHHLSNDITLLSSQLAPSFDPSSHLDSIASAASVAAATQYQEAAAFHERQQRHGLTPQRAQSSPRLSPAPGAYAFLPTPNPLPSHQSLARRTSNHGLNMDAPKLEDKVDVSSTKGTAVTPSIVPPTSNANFSLNQALHEQARSESVLPFSHPPSVGIAPRIAPMCVGASGSTPLDETTKKIQAQQQLIRTALAQPTDGLQQSFSTSVQPEKRSISTNTDDAKRVKTDTDIAIQERSSKQEAVQKRFQCPKCFRAFARAYNLSTHLSTHDPDPSRAKPFPCPYRSCRAEGGRSFSRKHDLQRHVASVHEWEPEPGIHGDSGDVGEGQDTGGLASLGLGTPGKKFRCEQCGRAFVRRDALRRHHCDAATSQAPLFDKKATTSVASVPMPLSHSSASVAPARPFPGDVVPRVTLQLVNKADPKAVSAFAHDAAAMPTAPQMDHGTDKPADAARMQQSASSNIATASAT</sequence>
<evidence type="ECO:0000256" key="5">
    <source>
        <dbReference type="ARBA" id="ARBA00022833"/>
    </source>
</evidence>
<evidence type="ECO:0000313" key="11">
    <source>
        <dbReference type="Proteomes" id="UP001217582"/>
    </source>
</evidence>
<feature type="domain" description="C2H2-type" evidence="9">
    <location>
        <begin position="488"/>
        <end position="516"/>
    </location>
</feature>
<dbReference type="PROSITE" id="PS00028">
    <property type="entry name" value="ZINC_FINGER_C2H2_1"/>
    <property type="match status" value="1"/>
</dbReference>
<dbReference type="InterPro" id="IPR013087">
    <property type="entry name" value="Znf_C2H2_type"/>
</dbReference>
<comment type="subcellular location">
    <subcellularLocation>
        <location evidence="1">Nucleus</location>
    </subcellularLocation>
</comment>
<feature type="compositionally biased region" description="Basic and acidic residues" evidence="8">
    <location>
        <begin position="354"/>
        <end position="365"/>
    </location>
</feature>
<keyword evidence="2" id="KW-0479">Metal-binding</keyword>
<keyword evidence="3" id="KW-0677">Repeat</keyword>
<dbReference type="PANTHER" id="PTHR24394:SF44">
    <property type="entry name" value="ZINC FINGER PROTEIN 271-LIKE"/>
    <property type="match status" value="1"/>
</dbReference>
<feature type="region of interest" description="Disordered" evidence="8">
    <location>
        <begin position="104"/>
        <end position="130"/>
    </location>
</feature>
<dbReference type="PROSITE" id="PS50157">
    <property type="entry name" value="ZINC_FINGER_C2H2_2"/>
    <property type="match status" value="3"/>
</dbReference>
<dbReference type="GO" id="GO:0005634">
    <property type="term" value="C:nucleus"/>
    <property type="evidence" value="ECO:0007669"/>
    <property type="project" value="UniProtKB-SubCell"/>
</dbReference>
<protein>
    <recommendedName>
        <fullName evidence="9">C2H2-type domain-containing protein</fullName>
    </recommendedName>
</protein>
<evidence type="ECO:0000256" key="1">
    <source>
        <dbReference type="ARBA" id="ARBA00004123"/>
    </source>
</evidence>
<gene>
    <name evidence="10" type="ORF">MARU1_001007</name>
</gene>
<dbReference type="Gene3D" id="3.30.160.60">
    <property type="entry name" value="Classic Zinc Finger"/>
    <property type="match status" value="2"/>
</dbReference>
<feature type="region of interest" description="Disordered" evidence="8">
    <location>
        <begin position="577"/>
        <end position="610"/>
    </location>
</feature>
<feature type="region of interest" description="Disordered" evidence="8">
    <location>
        <begin position="345"/>
        <end position="365"/>
    </location>
</feature>
<dbReference type="Proteomes" id="UP001217582">
    <property type="component" value="Chromosome 2"/>
</dbReference>
<dbReference type="AlphaFoldDB" id="A0AAJ6CJN0"/>
<organism evidence="10 11">
    <name type="scientific">Malassezia arunalokei</name>
    <dbReference type="NCBI Taxonomy" id="1514897"/>
    <lineage>
        <taxon>Eukaryota</taxon>
        <taxon>Fungi</taxon>
        <taxon>Dikarya</taxon>
        <taxon>Basidiomycota</taxon>
        <taxon>Ustilaginomycotina</taxon>
        <taxon>Malasseziomycetes</taxon>
        <taxon>Malasseziales</taxon>
        <taxon>Malasseziaceae</taxon>
        <taxon>Malassezia</taxon>
    </lineage>
</organism>
<reference evidence="10 11" key="1">
    <citation type="submission" date="2023-03" db="EMBL/GenBank/DDBJ databases">
        <title>Mating type loci evolution in Malassezia.</title>
        <authorList>
            <person name="Coelho M.A."/>
        </authorList>
    </citation>
    <scope>NUCLEOTIDE SEQUENCE [LARGE SCALE GENOMIC DNA]</scope>
    <source>
        <strain evidence="10 11">CBS 13387</strain>
    </source>
</reference>
<feature type="domain" description="C2H2-type" evidence="9">
    <location>
        <begin position="428"/>
        <end position="457"/>
    </location>
</feature>
<feature type="domain" description="C2H2-type" evidence="9">
    <location>
        <begin position="391"/>
        <end position="418"/>
    </location>
</feature>
<evidence type="ECO:0000256" key="6">
    <source>
        <dbReference type="ARBA" id="ARBA00023242"/>
    </source>
</evidence>
<dbReference type="Pfam" id="PF00096">
    <property type="entry name" value="zf-C2H2"/>
    <property type="match status" value="2"/>
</dbReference>
<dbReference type="PANTHER" id="PTHR24394">
    <property type="entry name" value="ZINC FINGER PROTEIN"/>
    <property type="match status" value="1"/>
</dbReference>
<accession>A0AAJ6CJN0</accession>
<evidence type="ECO:0000256" key="7">
    <source>
        <dbReference type="PROSITE-ProRule" id="PRU00042"/>
    </source>
</evidence>
<evidence type="ECO:0000313" key="10">
    <source>
        <dbReference type="EMBL" id="WFD14996.1"/>
    </source>
</evidence>
<feature type="compositionally biased region" description="Polar residues" evidence="8">
    <location>
        <begin position="255"/>
        <end position="268"/>
    </location>
</feature>
<evidence type="ECO:0000256" key="2">
    <source>
        <dbReference type="ARBA" id="ARBA00022723"/>
    </source>
</evidence>
<dbReference type="SUPFAM" id="SSF57667">
    <property type="entry name" value="beta-beta-alpha zinc fingers"/>
    <property type="match status" value="1"/>
</dbReference>